<dbReference type="AlphaFoldDB" id="A0A926IK67"/>
<dbReference type="Proteomes" id="UP000601171">
    <property type="component" value="Unassembled WGS sequence"/>
</dbReference>
<gene>
    <name evidence="1" type="ORF">H8707_08005</name>
</gene>
<evidence type="ECO:0000313" key="1">
    <source>
        <dbReference type="EMBL" id="MBC8588181.1"/>
    </source>
</evidence>
<proteinExistence type="predicted"/>
<comment type="caution">
    <text evidence="1">The sequence shown here is derived from an EMBL/GenBank/DDBJ whole genome shotgun (WGS) entry which is preliminary data.</text>
</comment>
<sequence>MKVERNGLKIYFSAYEGEEADFYAAFSDIPSTTVNFIDNNMIIELKESKISEELDLDILKDINQAYVDSIDFKEFEDRVIISIGLNDTTREYLLYKRIPDESGEDLPFLNIQLR</sequence>
<accession>A0A926IK67</accession>
<protein>
    <submittedName>
        <fullName evidence="1">Uncharacterized protein</fullName>
    </submittedName>
</protein>
<organism evidence="1 2">
    <name type="scientific">Paratissierella segnis</name>
    <dbReference type="NCBI Taxonomy" id="2763679"/>
    <lineage>
        <taxon>Bacteria</taxon>
        <taxon>Bacillati</taxon>
        <taxon>Bacillota</taxon>
        <taxon>Tissierellia</taxon>
        <taxon>Tissierellales</taxon>
        <taxon>Tissierellaceae</taxon>
        <taxon>Paratissierella</taxon>
    </lineage>
</organism>
<dbReference type="EMBL" id="JACRTG010000018">
    <property type="protein sequence ID" value="MBC8588181.1"/>
    <property type="molecule type" value="Genomic_DNA"/>
</dbReference>
<name>A0A926IK67_9FIRM</name>
<evidence type="ECO:0000313" key="2">
    <source>
        <dbReference type="Proteomes" id="UP000601171"/>
    </source>
</evidence>
<keyword evidence="2" id="KW-1185">Reference proteome</keyword>
<reference evidence="1" key="1">
    <citation type="submission" date="2020-08" db="EMBL/GenBank/DDBJ databases">
        <title>Genome public.</title>
        <authorList>
            <person name="Liu C."/>
            <person name="Sun Q."/>
        </authorList>
    </citation>
    <scope>NUCLEOTIDE SEQUENCE</scope>
    <source>
        <strain evidence="1">BX21</strain>
    </source>
</reference>